<evidence type="ECO:0000256" key="1">
    <source>
        <dbReference type="SAM" id="SignalP"/>
    </source>
</evidence>
<dbReference type="RefSeq" id="WP_311401241.1">
    <property type="nucleotide sequence ID" value="NZ_JAVRBG010000005.1"/>
</dbReference>
<feature type="chain" id="PRO_5045056444" description="Lipoprotein" evidence="1">
    <location>
        <begin position="26"/>
        <end position="221"/>
    </location>
</feature>
<gene>
    <name evidence="2" type="ORF">RLT85_06540</name>
</gene>
<keyword evidence="1" id="KW-0732">Signal</keyword>
<reference evidence="3" key="1">
    <citation type="submission" date="2023-07" db="EMBL/GenBank/DDBJ databases">
        <title>Isolating and identifying novel microbial strains from the Mariana Trench.</title>
        <authorList>
            <person name="Fu H."/>
        </authorList>
    </citation>
    <scope>NUCLEOTIDE SEQUENCE [LARGE SCALE GENOMIC DNA]</scope>
    <source>
        <strain evidence="3">T-y2</strain>
    </source>
</reference>
<protein>
    <recommendedName>
        <fullName evidence="4">Lipoprotein</fullName>
    </recommendedName>
</protein>
<sequence length="221" mass="25506">MNIKTTLSYLSLLTLCIFFASCSSTKELSNWRKANTQNEQYHKVLVIGMGEDVDVRTTFEDKLSKSLNKNGINATGSIEFFGNQLLTVPKTLEAWRPLIDQLKSDNFDAVLVTKIVGVEGRKANSGIVRYYNTIFASFEEDVMKNENLYSEEEGFKDFYIHQVASNLYCLCERDLEEDLIWRNTIELKQAFDTDYLVQAGVRLYTKKFIKKLKKENLFAKK</sequence>
<accession>A0ABU2KHV0</accession>
<evidence type="ECO:0008006" key="4">
    <source>
        <dbReference type="Google" id="ProtNLM"/>
    </source>
</evidence>
<comment type="caution">
    <text evidence="2">The sequence shown here is derived from an EMBL/GenBank/DDBJ whole genome shotgun (WGS) entry which is preliminary data.</text>
</comment>
<evidence type="ECO:0000313" key="2">
    <source>
        <dbReference type="EMBL" id="MDT0294287.1"/>
    </source>
</evidence>
<name>A0ABU2KHV0_9FLAO</name>
<dbReference type="EMBL" id="JAVRBG010000005">
    <property type="protein sequence ID" value="MDT0294287.1"/>
    <property type="molecule type" value="Genomic_DNA"/>
</dbReference>
<keyword evidence="3" id="KW-1185">Reference proteome</keyword>
<feature type="signal peptide" evidence="1">
    <location>
        <begin position="1"/>
        <end position="25"/>
    </location>
</feature>
<evidence type="ECO:0000313" key="3">
    <source>
        <dbReference type="Proteomes" id="UP001182991"/>
    </source>
</evidence>
<proteinExistence type="predicted"/>
<organism evidence="2 3">
    <name type="scientific">Mesonia ostreae</name>
    <dbReference type="NCBI Taxonomy" id="861110"/>
    <lineage>
        <taxon>Bacteria</taxon>
        <taxon>Pseudomonadati</taxon>
        <taxon>Bacteroidota</taxon>
        <taxon>Flavobacteriia</taxon>
        <taxon>Flavobacteriales</taxon>
        <taxon>Flavobacteriaceae</taxon>
        <taxon>Mesonia</taxon>
    </lineage>
</organism>
<dbReference type="PROSITE" id="PS51257">
    <property type="entry name" value="PROKAR_LIPOPROTEIN"/>
    <property type="match status" value="1"/>
</dbReference>
<dbReference type="Proteomes" id="UP001182991">
    <property type="component" value="Unassembled WGS sequence"/>
</dbReference>